<dbReference type="Proteomes" id="UP000231932">
    <property type="component" value="Chromosome"/>
</dbReference>
<dbReference type="PANTHER" id="PTHR30296:SF0">
    <property type="entry name" value="LACTATE UTILIZATION PROTEIN A"/>
    <property type="match status" value="1"/>
</dbReference>
<organism evidence="2 3">
    <name type="scientific">Kyrpidia spormannii</name>
    <dbReference type="NCBI Taxonomy" id="2055160"/>
    <lineage>
        <taxon>Bacteria</taxon>
        <taxon>Bacillati</taxon>
        <taxon>Bacillota</taxon>
        <taxon>Bacilli</taxon>
        <taxon>Bacillales</taxon>
        <taxon>Alicyclobacillaceae</taxon>
        <taxon>Kyrpidia</taxon>
    </lineage>
</organism>
<dbReference type="PANTHER" id="PTHR30296">
    <property type="entry name" value="UNCHARACTERIZED PROTEIN YKGE"/>
    <property type="match status" value="1"/>
</dbReference>
<name>A0A2K8N890_9BACL</name>
<gene>
    <name evidence="2" type="ORF">CVV65_12005</name>
</gene>
<evidence type="ECO:0000313" key="3">
    <source>
        <dbReference type="Proteomes" id="UP000231932"/>
    </source>
</evidence>
<dbReference type="KEGG" id="kyr:CVV65_12005"/>
<keyword evidence="3" id="KW-1185">Reference proteome</keyword>
<proteinExistence type="predicted"/>
<reference evidence="3" key="1">
    <citation type="submission" date="2017-11" db="EMBL/GenBank/DDBJ databases">
        <title>Complete Genome Sequence of Kyrpidia sp. Strain EA-1, a thermophilic, hydrogen-oxidizing Bacterium, isolated from the Azores.</title>
        <authorList>
            <person name="Reiner J.E."/>
            <person name="Lapp C.J."/>
            <person name="Bunk B."/>
            <person name="Gescher J."/>
        </authorList>
    </citation>
    <scope>NUCLEOTIDE SEQUENCE [LARGE SCALE GENOMIC DNA]</scope>
    <source>
        <strain evidence="3">EA-1</strain>
    </source>
</reference>
<dbReference type="GO" id="GO:0005829">
    <property type="term" value="C:cytosol"/>
    <property type="evidence" value="ECO:0007669"/>
    <property type="project" value="TreeGrafter"/>
</dbReference>
<dbReference type="InterPro" id="IPR004017">
    <property type="entry name" value="Cys_rich_dom"/>
</dbReference>
<sequence length="241" mass="26327">MRVSLFVTCLVDSLFPEVGVSTVRLLRRLGAEVDFPENQICCGQPAFNAGYHPEARAVAEGWLDAFSSSDHIVSPSGSCGGMVVHGYEELFADDPTRLAQAREVRGKVYELSQFIVEVLGLEDVGARYPARVTYHPSCHATRLMGVGDAPVRLLRRVKDLEFVELPFAEECCGFGGTFSVKMGDVSTAIVSDKIRHIQETGADLVVGTDMGCLMNIEGRLRRIGSPVRVMHLAQLLEEGVQ</sequence>
<evidence type="ECO:0000259" key="1">
    <source>
        <dbReference type="Pfam" id="PF02754"/>
    </source>
</evidence>
<feature type="domain" description="Cysteine-rich" evidence="1">
    <location>
        <begin position="3"/>
        <end position="83"/>
    </location>
</feature>
<protein>
    <submittedName>
        <fullName evidence="2">Fe-S oxidoreductase</fullName>
    </submittedName>
</protein>
<dbReference type="GO" id="GO:0016491">
    <property type="term" value="F:oxidoreductase activity"/>
    <property type="evidence" value="ECO:0007669"/>
    <property type="project" value="UniProtKB-ARBA"/>
</dbReference>
<feature type="domain" description="Cysteine-rich" evidence="1">
    <location>
        <begin position="132"/>
        <end position="216"/>
    </location>
</feature>
<dbReference type="OrthoDB" id="9770306at2"/>
<dbReference type="Pfam" id="PF02754">
    <property type="entry name" value="CCG"/>
    <property type="match status" value="2"/>
</dbReference>
<dbReference type="EMBL" id="CP024955">
    <property type="protein sequence ID" value="ATY85559.1"/>
    <property type="molecule type" value="Genomic_DNA"/>
</dbReference>
<accession>A0A2K8N890</accession>
<dbReference type="RefSeq" id="WP_100668326.1">
    <property type="nucleotide sequence ID" value="NZ_CP024955.1"/>
</dbReference>
<evidence type="ECO:0000313" key="2">
    <source>
        <dbReference type="EMBL" id="ATY85559.1"/>
    </source>
</evidence>
<dbReference type="AlphaFoldDB" id="A0A2K8N890"/>